<comment type="caution">
    <text evidence="2">The sequence shown here is derived from an EMBL/GenBank/DDBJ whole genome shotgun (WGS) entry which is preliminary data.</text>
</comment>
<evidence type="ECO:0000256" key="1">
    <source>
        <dbReference type="PROSITE-ProRule" id="PRU00221"/>
    </source>
</evidence>
<dbReference type="SUPFAM" id="SSF50969">
    <property type="entry name" value="YVTN repeat-like/Quinoprotein amine dehydrogenase"/>
    <property type="match status" value="1"/>
</dbReference>
<dbReference type="Proteomes" id="UP000286931">
    <property type="component" value="Unassembled WGS sequence"/>
</dbReference>
<keyword evidence="3" id="KW-1185">Reference proteome</keyword>
<dbReference type="PROSITE" id="PS50294">
    <property type="entry name" value="WD_REPEATS_REGION"/>
    <property type="match status" value="1"/>
</dbReference>
<dbReference type="AlphaFoldDB" id="A0A401Z227"/>
<dbReference type="Pfam" id="PF00400">
    <property type="entry name" value="WD40"/>
    <property type="match status" value="1"/>
</dbReference>
<proteinExistence type="predicted"/>
<dbReference type="SMART" id="SM00320">
    <property type="entry name" value="WD40"/>
    <property type="match status" value="1"/>
</dbReference>
<evidence type="ECO:0000313" key="3">
    <source>
        <dbReference type="Proteomes" id="UP000286931"/>
    </source>
</evidence>
<feature type="repeat" description="WD" evidence="1">
    <location>
        <begin position="12"/>
        <end position="53"/>
    </location>
</feature>
<reference evidence="2 3" key="1">
    <citation type="submission" date="2018-12" db="EMBL/GenBank/DDBJ databases">
        <title>Draft genome sequence of Embleya hyalina NBRC 13850T.</title>
        <authorList>
            <person name="Komaki H."/>
            <person name="Hosoyama A."/>
            <person name="Kimura A."/>
            <person name="Ichikawa N."/>
            <person name="Tamura T."/>
        </authorList>
    </citation>
    <scope>NUCLEOTIDE SEQUENCE [LARGE SCALE GENOMIC DNA]</scope>
    <source>
        <strain evidence="2 3">NBRC 13850</strain>
    </source>
</reference>
<dbReference type="Gene3D" id="2.130.10.10">
    <property type="entry name" value="YVTN repeat-like/Quinoprotein amine dehydrogenase"/>
    <property type="match status" value="1"/>
</dbReference>
<gene>
    <name evidence="2" type="ORF">EHYA_08557</name>
</gene>
<dbReference type="EMBL" id="BIFH01000042">
    <property type="protein sequence ID" value="GCE00831.1"/>
    <property type="molecule type" value="Genomic_DNA"/>
</dbReference>
<organism evidence="2 3">
    <name type="scientific">Embleya hyalina</name>
    <dbReference type="NCBI Taxonomy" id="516124"/>
    <lineage>
        <taxon>Bacteria</taxon>
        <taxon>Bacillati</taxon>
        <taxon>Actinomycetota</taxon>
        <taxon>Actinomycetes</taxon>
        <taxon>Kitasatosporales</taxon>
        <taxon>Streptomycetaceae</taxon>
        <taxon>Embleya</taxon>
    </lineage>
</organism>
<name>A0A401Z227_9ACTN</name>
<dbReference type="InterPro" id="IPR011044">
    <property type="entry name" value="Quino_amine_DH_bsu"/>
</dbReference>
<evidence type="ECO:0000313" key="2">
    <source>
        <dbReference type="EMBL" id="GCE00831.1"/>
    </source>
</evidence>
<dbReference type="InterPro" id="IPR015943">
    <property type="entry name" value="WD40/YVTN_repeat-like_dom_sf"/>
</dbReference>
<dbReference type="PROSITE" id="PS50082">
    <property type="entry name" value="WD_REPEATS_2"/>
    <property type="match status" value="1"/>
</dbReference>
<keyword evidence="1" id="KW-0853">WD repeat</keyword>
<accession>A0A401Z227</accession>
<dbReference type="InterPro" id="IPR001680">
    <property type="entry name" value="WD40_rpt"/>
</dbReference>
<protein>
    <submittedName>
        <fullName evidence="2">Uncharacterized protein</fullName>
    </submittedName>
</protein>
<sequence>MWEADTRRAIATLAAHSRVRSITFSPDGATIAAARADGAIGLWDPATGRLTATLGGRTGVSTAWPSVPTGG</sequence>